<dbReference type="InterPro" id="IPR012340">
    <property type="entry name" value="NA-bd_OB-fold"/>
</dbReference>
<dbReference type="SUPFAM" id="SSF50249">
    <property type="entry name" value="Nucleic acid-binding proteins"/>
    <property type="match status" value="2"/>
</dbReference>
<protein>
    <recommendedName>
        <fullName evidence="2">Replication protein A 70 kDa DNA-binding subunit B/D first OB fold domain-containing protein</fullName>
    </recommendedName>
</protein>
<dbReference type="AlphaFoldDB" id="A0AAD8KJS5"/>
<organism evidence="3 4">
    <name type="scientific">Tagetes erecta</name>
    <name type="common">African marigold</name>
    <dbReference type="NCBI Taxonomy" id="13708"/>
    <lineage>
        <taxon>Eukaryota</taxon>
        <taxon>Viridiplantae</taxon>
        <taxon>Streptophyta</taxon>
        <taxon>Embryophyta</taxon>
        <taxon>Tracheophyta</taxon>
        <taxon>Spermatophyta</taxon>
        <taxon>Magnoliopsida</taxon>
        <taxon>eudicotyledons</taxon>
        <taxon>Gunneridae</taxon>
        <taxon>Pentapetalae</taxon>
        <taxon>asterids</taxon>
        <taxon>campanulids</taxon>
        <taxon>Asterales</taxon>
        <taxon>Asteraceae</taxon>
        <taxon>Asteroideae</taxon>
        <taxon>Heliantheae alliance</taxon>
        <taxon>Tageteae</taxon>
        <taxon>Tagetes</taxon>
    </lineage>
</organism>
<evidence type="ECO:0000313" key="3">
    <source>
        <dbReference type="EMBL" id="KAK1424222.1"/>
    </source>
</evidence>
<keyword evidence="4" id="KW-1185">Reference proteome</keyword>
<reference evidence="3" key="1">
    <citation type="journal article" date="2023" name="bioRxiv">
        <title>Improved chromosome-level genome assembly for marigold (Tagetes erecta).</title>
        <authorList>
            <person name="Jiang F."/>
            <person name="Yuan L."/>
            <person name="Wang S."/>
            <person name="Wang H."/>
            <person name="Xu D."/>
            <person name="Wang A."/>
            <person name="Fan W."/>
        </authorList>
    </citation>
    <scope>NUCLEOTIDE SEQUENCE</scope>
    <source>
        <strain evidence="3">WSJ</strain>
        <tissue evidence="3">Leaf</tissue>
    </source>
</reference>
<evidence type="ECO:0000259" key="2">
    <source>
        <dbReference type="Pfam" id="PF02721"/>
    </source>
</evidence>
<dbReference type="PANTHER" id="PTHR47165">
    <property type="entry name" value="OS03G0429900 PROTEIN"/>
    <property type="match status" value="1"/>
</dbReference>
<evidence type="ECO:0000313" key="4">
    <source>
        <dbReference type="Proteomes" id="UP001229421"/>
    </source>
</evidence>
<gene>
    <name evidence="3" type="ORF">QVD17_19543</name>
</gene>
<sequence length="337" mass="38271">MADVALSFVDDLNSRKNFWNMKARIIRLWKQSFRWDLILVDERGSKIQGIIRNHLTDKFADDIKEDVAILIKNFGVADQSDKHWVINCDRKINFFGCTEVTPIADFAGHPYGFNFVSLTTILDNNVPQESLTVAWVGKLELFKKDGKLVKRIHLDVEDLGGVMLRCTIWGPFAKQCNTFVVANQDSMTEMKTIIIQHGRVKEWGGEITVQNDMFATRIFLDEDINESNDLRRRTYHVYTVFKICDDPDVIQEVEKSIAHEESNIPEDSVSDAVNLNDSSQHIVDSKDCASVTGGSKPTYVEKDSATSPGDKRPIPFNLDEKLSDDASPSRIVKKKLE</sequence>
<dbReference type="Pfam" id="PF02721">
    <property type="entry name" value="DUF223"/>
    <property type="match status" value="1"/>
</dbReference>
<feature type="domain" description="Replication protein A 70 kDa DNA-binding subunit B/D first OB fold" evidence="2">
    <location>
        <begin position="8"/>
        <end position="102"/>
    </location>
</feature>
<dbReference type="EMBL" id="JAUHHV010000005">
    <property type="protein sequence ID" value="KAK1424222.1"/>
    <property type="molecule type" value="Genomic_DNA"/>
</dbReference>
<name>A0AAD8KJS5_TARER</name>
<dbReference type="InterPro" id="IPR003871">
    <property type="entry name" value="RFA1B/D_OB_1st"/>
</dbReference>
<proteinExistence type="predicted"/>
<dbReference type="PANTHER" id="PTHR47165:SF4">
    <property type="entry name" value="OS03G0429900 PROTEIN"/>
    <property type="match status" value="1"/>
</dbReference>
<dbReference type="Proteomes" id="UP001229421">
    <property type="component" value="Unassembled WGS sequence"/>
</dbReference>
<dbReference type="Gene3D" id="2.40.50.140">
    <property type="entry name" value="Nucleic acid-binding proteins"/>
    <property type="match status" value="2"/>
</dbReference>
<comment type="caution">
    <text evidence="3">The sequence shown here is derived from an EMBL/GenBank/DDBJ whole genome shotgun (WGS) entry which is preliminary data.</text>
</comment>
<dbReference type="CDD" id="cd04480">
    <property type="entry name" value="RPA1_DBD_A_like"/>
    <property type="match status" value="1"/>
</dbReference>
<feature type="region of interest" description="Disordered" evidence="1">
    <location>
        <begin position="284"/>
        <end position="337"/>
    </location>
</feature>
<evidence type="ECO:0000256" key="1">
    <source>
        <dbReference type="SAM" id="MobiDB-lite"/>
    </source>
</evidence>
<feature type="compositionally biased region" description="Basic and acidic residues" evidence="1">
    <location>
        <begin position="299"/>
        <end position="324"/>
    </location>
</feature>
<accession>A0AAD8KJS5</accession>